<evidence type="ECO:0000256" key="1">
    <source>
        <dbReference type="SAM" id="SignalP"/>
    </source>
</evidence>
<evidence type="ECO:0000313" key="3">
    <source>
        <dbReference type="Proteomes" id="UP000785679"/>
    </source>
</evidence>
<accession>A0A8J8NND7</accession>
<protein>
    <submittedName>
        <fullName evidence="2">Uncharacterized protein</fullName>
    </submittedName>
</protein>
<comment type="caution">
    <text evidence="2">The sequence shown here is derived from an EMBL/GenBank/DDBJ whole genome shotgun (WGS) entry which is preliminary data.</text>
</comment>
<dbReference type="PANTHER" id="PTHR35190">
    <property type="entry name" value="PROTEIN DCD1B"/>
    <property type="match status" value="1"/>
</dbReference>
<gene>
    <name evidence="2" type="ORF">FGO68_gene1350</name>
</gene>
<organism evidence="2 3">
    <name type="scientific">Halteria grandinella</name>
    <dbReference type="NCBI Taxonomy" id="5974"/>
    <lineage>
        <taxon>Eukaryota</taxon>
        <taxon>Sar</taxon>
        <taxon>Alveolata</taxon>
        <taxon>Ciliophora</taxon>
        <taxon>Intramacronucleata</taxon>
        <taxon>Spirotrichea</taxon>
        <taxon>Stichotrichia</taxon>
        <taxon>Sporadotrichida</taxon>
        <taxon>Halteriidae</taxon>
        <taxon>Halteria</taxon>
    </lineage>
</organism>
<dbReference type="Proteomes" id="UP000785679">
    <property type="component" value="Unassembled WGS sequence"/>
</dbReference>
<dbReference type="PANTHER" id="PTHR35190:SF2">
    <property type="entry name" value="PROTEIN DCD1B"/>
    <property type="match status" value="1"/>
</dbReference>
<reference evidence="2" key="1">
    <citation type="submission" date="2019-06" db="EMBL/GenBank/DDBJ databases">
        <authorList>
            <person name="Zheng W."/>
        </authorList>
    </citation>
    <scope>NUCLEOTIDE SEQUENCE</scope>
    <source>
        <strain evidence="2">QDHG01</strain>
    </source>
</reference>
<dbReference type="OrthoDB" id="312228at2759"/>
<evidence type="ECO:0000313" key="2">
    <source>
        <dbReference type="EMBL" id="TNV78496.1"/>
    </source>
</evidence>
<dbReference type="AlphaFoldDB" id="A0A8J8NND7"/>
<keyword evidence="1" id="KW-0732">Signal</keyword>
<dbReference type="EMBL" id="RRYP01010261">
    <property type="protein sequence ID" value="TNV78496.1"/>
    <property type="molecule type" value="Genomic_DNA"/>
</dbReference>
<feature type="chain" id="PRO_5035283380" evidence="1">
    <location>
        <begin position="21"/>
        <end position="435"/>
    </location>
</feature>
<dbReference type="InterPro" id="IPR047803">
    <property type="entry name" value="DCD1A/B-like"/>
</dbReference>
<name>A0A8J8NND7_HALGN</name>
<sequence length="435" mass="49527">MRILFLFAISLSLFQDYTQGQVPAGCDGVRNTEPLLYLTPQPLKTVQNGQSWLIQQDTNVIYLAKVKGTPYQMGYALGQLYGKEIAKNIKNLANYGYFMFKDKLNVLDYLTEWQSWLIFHFVIEPLVLFSLDVDYLVTWIYTPERYAEEMRGIVAGSGGKISYRHLQRFNLFAELSRAHCTILGAWGDATADGKLYHLRTLDWNPTAKVNEFPAIIIYEPSEAGSQQFANIGYLGLIGSLTAMSRIGISVGEKVMYRKDGIDYNPTPEWTYFGKPWLYVLRDTIQFATNLQDVENMLLSTQRTAMIHLGFASVPDNTFRGVDYSSTDLIFYDDSNYTRYSSTYHPQYDGIFYYDRHVQPSGSTCIKSILDSAHGSITPETLYRDVTGYHASGDASVVVMDPAGGQLWLSYSLYGAELHAYKRSPIYMNLNQFWDL</sequence>
<keyword evidence="3" id="KW-1185">Reference proteome</keyword>
<dbReference type="Gene3D" id="3.60.60.10">
    <property type="entry name" value="Penicillin V Acylase, Chain A"/>
    <property type="match status" value="1"/>
</dbReference>
<proteinExistence type="predicted"/>
<feature type="signal peptide" evidence="1">
    <location>
        <begin position="1"/>
        <end position="20"/>
    </location>
</feature>